<organism evidence="2 3">
    <name type="scientific">Chungangia koreensis</name>
    <dbReference type="NCBI Taxonomy" id="752657"/>
    <lineage>
        <taxon>Bacteria</taxon>
        <taxon>Bacillati</taxon>
        <taxon>Bacillota</taxon>
        <taxon>Bacilli</taxon>
        <taxon>Lactobacillales</taxon>
        <taxon>Chungangia</taxon>
    </lineage>
</organism>
<feature type="transmembrane region" description="Helical" evidence="1">
    <location>
        <begin position="30"/>
        <end position="47"/>
    </location>
</feature>
<evidence type="ECO:0000313" key="3">
    <source>
        <dbReference type="Proteomes" id="UP001595817"/>
    </source>
</evidence>
<name>A0ABV8X5M0_9LACT</name>
<evidence type="ECO:0000256" key="1">
    <source>
        <dbReference type="SAM" id="Phobius"/>
    </source>
</evidence>
<keyword evidence="1" id="KW-0812">Transmembrane</keyword>
<keyword evidence="1" id="KW-0472">Membrane</keyword>
<dbReference type="RefSeq" id="WP_378155113.1">
    <property type="nucleotide sequence ID" value="NZ_JBHSEC010000019.1"/>
</dbReference>
<dbReference type="Proteomes" id="UP001595817">
    <property type="component" value="Unassembled WGS sequence"/>
</dbReference>
<protein>
    <submittedName>
        <fullName evidence="2">Uncharacterized protein</fullName>
    </submittedName>
</protein>
<proteinExistence type="predicted"/>
<gene>
    <name evidence="2" type="ORF">ACFOZY_10405</name>
</gene>
<evidence type="ECO:0000313" key="2">
    <source>
        <dbReference type="EMBL" id="MFC4410826.1"/>
    </source>
</evidence>
<feature type="transmembrane region" description="Helical" evidence="1">
    <location>
        <begin position="59"/>
        <end position="80"/>
    </location>
</feature>
<dbReference type="EMBL" id="JBHSEC010000019">
    <property type="protein sequence ID" value="MFC4410826.1"/>
    <property type="molecule type" value="Genomic_DNA"/>
</dbReference>
<comment type="caution">
    <text evidence="2">The sequence shown here is derived from an EMBL/GenBank/DDBJ whole genome shotgun (WGS) entry which is preliminary data.</text>
</comment>
<accession>A0ABV8X5M0</accession>
<feature type="transmembrane region" description="Helical" evidence="1">
    <location>
        <begin position="7"/>
        <end position="24"/>
    </location>
</feature>
<keyword evidence="1" id="KW-1133">Transmembrane helix</keyword>
<keyword evidence="3" id="KW-1185">Reference proteome</keyword>
<feature type="transmembrane region" description="Helical" evidence="1">
    <location>
        <begin position="86"/>
        <end position="105"/>
    </location>
</feature>
<sequence>MNYLKVIGIVFLMMTALSFLLVIIIPNYFVHSLILFFITYGVVGFLVRKWKYPYFSGYMIACSLAIANTLFGEFVIGIPLMFTPDIGFWSFIFATSLTLASIFIARKIEYRGEVA</sequence>
<reference evidence="3" key="1">
    <citation type="journal article" date="2019" name="Int. J. Syst. Evol. Microbiol.">
        <title>The Global Catalogue of Microorganisms (GCM) 10K type strain sequencing project: providing services to taxonomists for standard genome sequencing and annotation.</title>
        <authorList>
            <consortium name="The Broad Institute Genomics Platform"/>
            <consortium name="The Broad Institute Genome Sequencing Center for Infectious Disease"/>
            <person name="Wu L."/>
            <person name="Ma J."/>
        </authorList>
    </citation>
    <scope>NUCLEOTIDE SEQUENCE [LARGE SCALE GENOMIC DNA]</scope>
    <source>
        <strain evidence="3">CCUG 59778</strain>
    </source>
</reference>